<gene>
    <name evidence="1" type="ORF">EVAR_50940_1</name>
</gene>
<dbReference type="EMBL" id="BGZK01000791">
    <property type="protein sequence ID" value="GBP60576.1"/>
    <property type="molecule type" value="Genomic_DNA"/>
</dbReference>
<keyword evidence="2" id="KW-1185">Reference proteome</keyword>
<name>A0A4C1X9Y3_EUMVA</name>
<dbReference type="AlphaFoldDB" id="A0A4C1X9Y3"/>
<comment type="caution">
    <text evidence="1">The sequence shown here is derived from an EMBL/GenBank/DDBJ whole genome shotgun (WGS) entry which is preliminary data.</text>
</comment>
<reference evidence="1 2" key="1">
    <citation type="journal article" date="2019" name="Commun. Biol.">
        <title>The bagworm genome reveals a unique fibroin gene that provides high tensile strength.</title>
        <authorList>
            <person name="Kono N."/>
            <person name="Nakamura H."/>
            <person name="Ohtoshi R."/>
            <person name="Tomita M."/>
            <person name="Numata K."/>
            <person name="Arakawa K."/>
        </authorList>
    </citation>
    <scope>NUCLEOTIDE SEQUENCE [LARGE SCALE GENOMIC DNA]</scope>
</reference>
<evidence type="ECO:0000313" key="2">
    <source>
        <dbReference type="Proteomes" id="UP000299102"/>
    </source>
</evidence>
<accession>A0A4C1X9Y3</accession>
<evidence type="ECO:0000313" key="1">
    <source>
        <dbReference type="EMBL" id="GBP60576.1"/>
    </source>
</evidence>
<sequence>MVTAAHGGLQPQRRRQERVVEWHQLADFGIFPVFRFREIGKRKQTTWPCGPFFLDRTVHCTRHRIAAASMPECTARRGVRRPSDQAKRWRGYLKHDARKRSAMRPVSAAGA</sequence>
<proteinExistence type="predicted"/>
<organism evidence="1 2">
    <name type="scientific">Eumeta variegata</name>
    <name type="common">Bagworm moth</name>
    <name type="synonym">Eumeta japonica</name>
    <dbReference type="NCBI Taxonomy" id="151549"/>
    <lineage>
        <taxon>Eukaryota</taxon>
        <taxon>Metazoa</taxon>
        <taxon>Ecdysozoa</taxon>
        <taxon>Arthropoda</taxon>
        <taxon>Hexapoda</taxon>
        <taxon>Insecta</taxon>
        <taxon>Pterygota</taxon>
        <taxon>Neoptera</taxon>
        <taxon>Endopterygota</taxon>
        <taxon>Lepidoptera</taxon>
        <taxon>Glossata</taxon>
        <taxon>Ditrysia</taxon>
        <taxon>Tineoidea</taxon>
        <taxon>Psychidae</taxon>
        <taxon>Oiketicinae</taxon>
        <taxon>Eumeta</taxon>
    </lineage>
</organism>
<protein>
    <submittedName>
        <fullName evidence="1">Uncharacterized protein</fullName>
    </submittedName>
</protein>
<dbReference type="Proteomes" id="UP000299102">
    <property type="component" value="Unassembled WGS sequence"/>
</dbReference>